<evidence type="ECO:0000256" key="2">
    <source>
        <dbReference type="ARBA" id="ARBA00023157"/>
    </source>
</evidence>
<organism evidence="5 6">
    <name type="scientific">Biomphalaria glabrata</name>
    <name type="common">Bloodfluke planorb</name>
    <name type="synonym">Freshwater snail</name>
    <dbReference type="NCBI Taxonomy" id="6526"/>
    <lineage>
        <taxon>Eukaryota</taxon>
        <taxon>Metazoa</taxon>
        <taxon>Spiralia</taxon>
        <taxon>Lophotrochozoa</taxon>
        <taxon>Mollusca</taxon>
        <taxon>Gastropoda</taxon>
        <taxon>Heterobranchia</taxon>
        <taxon>Euthyneura</taxon>
        <taxon>Panpulmonata</taxon>
        <taxon>Hygrophila</taxon>
        <taxon>Lymnaeoidea</taxon>
        <taxon>Planorbidae</taxon>
        <taxon>Biomphalaria</taxon>
    </lineage>
</organism>
<dbReference type="InterPro" id="IPR013783">
    <property type="entry name" value="Ig-like_fold"/>
</dbReference>
<keyword evidence="3" id="KW-0472">Membrane</keyword>
<sequence length="797" mass="90900">MLGHLSTLEAKNYIPKNLCNYRCKWYFIDFTKHKLGFWKITMLNKFLYLVLYLTFCFQSNCSLDIKIRWEKCYFIFEDEEEFHFEIFLNTAKDDDLDSRTTEEVRCTLIVQDPYLPKDCRLNITAEDCINKKYSSCGYCDQRMSYGYYIVMSFNISTLLFNSLQCFWRNENSTLELPGIDTNYFWLTAFNYTFTIESSLTELHGVGHALKEDYYSNYNNDMDNVFIYFGTENEQFTLIQYGILNQSLTSIDKEIIFILKWSKSYCHYVCNSVDRFKPNVTVREISPDSLLVTVEKPGGYDVKVIVLDDDIELIREDRREFVFTNYSSKGDIHETHNLIILLNNYEVSSMCFNAKIWNSNNTLITLSPDCPSGPYVKNGFIRRNTTASCRCLLSGETFPSASVQWFDATGLNVSQSGKYSDLIIDGSQDSGKYFCYVENLKNETNKVIFEAKFYDIPEVVNFTVNGLNSVSVSVGDTVTIYCQVKSTGPPSKAVLLASGLGSVKEIISPNETLELSLRDVLCEDSGRYNCIGRNGFEDNVTSYPDYVLINIKCPIKSVQKVNTIPTIRVSPNENTVFTFEVYGYPEPTQYVLKTETGQSTSLIDQSKYKVTFLRLTPPLGQITVTVYDAEAGGTITYILSVTNEAGEITLRYHVIKEYPQTGSDIPVSQIIGGCIGGLGGLILVSASIGISLWFIQLRRRKESPGYNERNDVTMPDIIQENRLQAEQKIDIEMKKKDIQNGQEDVWDAEINTQKSGCIAIVNVMYSQQAANVPIDDYDKLELSTNVENVYRRPENSSI</sequence>
<dbReference type="InterPro" id="IPR003599">
    <property type="entry name" value="Ig_sub"/>
</dbReference>
<dbReference type="InterPro" id="IPR036179">
    <property type="entry name" value="Ig-like_dom_sf"/>
</dbReference>
<keyword evidence="1" id="KW-0732">Signal</keyword>
<protein>
    <submittedName>
        <fullName evidence="6">Uncharacterized protein LOC106072985 isoform X1</fullName>
    </submittedName>
</protein>
<accession>A0A9W2Z6P5</accession>
<evidence type="ECO:0000259" key="4">
    <source>
        <dbReference type="PROSITE" id="PS50835"/>
    </source>
</evidence>
<dbReference type="PANTHER" id="PTHR45080:SF8">
    <property type="entry name" value="IG-LIKE DOMAIN-CONTAINING PROTEIN"/>
    <property type="match status" value="1"/>
</dbReference>
<keyword evidence="2" id="KW-1015">Disulfide bond</keyword>
<dbReference type="Proteomes" id="UP001165740">
    <property type="component" value="Chromosome 16"/>
</dbReference>
<evidence type="ECO:0000256" key="3">
    <source>
        <dbReference type="SAM" id="Phobius"/>
    </source>
</evidence>
<keyword evidence="3" id="KW-0812">Transmembrane</keyword>
<dbReference type="InterPro" id="IPR050958">
    <property type="entry name" value="Cell_Adh-Cytoskel_Orgn"/>
</dbReference>
<keyword evidence="3" id="KW-1133">Transmembrane helix</keyword>
<gene>
    <name evidence="6" type="primary">LOC106072985</name>
</gene>
<feature type="domain" description="Ig-like" evidence="4">
    <location>
        <begin position="456"/>
        <end position="540"/>
    </location>
</feature>
<dbReference type="AlphaFoldDB" id="A0A9W2Z6P5"/>
<dbReference type="GeneID" id="106072985"/>
<dbReference type="GO" id="GO:0005886">
    <property type="term" value="C:plasma membrane"/>
    <property type="evidence" value="ECO:0007669"/>
    <property type="project" value="TreeGrafter"/>
</dbReference>
<dbReference type="RefSeq" id="XP_055870594.1">
    <property type="nucleotide sequence ID" value="XM_056014619.1"/>
</dbReference>
<reference evidence="6" key="1">
    <citation type="submission" date="2025-08" db="UniProtKB">
        <authorList>
            <consortium name="RefSeq"/>
        </authorList>
    </citation>
    <scope>IDENTIFICATION</scope>
</reference>
<keyword evidence="5" id="KW-1185">Reference proteome</keyword>
<dbReference type="SMART" id="SM00409">
    <property type="entry name" value="IG"/>
    <property type="match status" value="2"/>
</dbReference>
<evidence type="ECO:0000313" key="5">
    <source>
        <dbReference type="Proteomes" id="UP001165740"/>
    </source>
</evidence>
<dbReference type="GO" id="GO:0007156">
    <property type="term" value="P:homophilic cell adhesion via plasma membrane adhesion molecules"/>
    <property type="evidence" value="ECO:0007669"/>
    <property type="project" value="TreeGrafter"/>
</dbReference>
<dbReference type="PROSITE" id="PS50835">
    <property type="entry name" value="IG_LIKE"/>
    <property type="match status" value="2"/>
</dbReference>
<dbReference type="Gene3D" id="2.60.40.10">
    <property type="entry name" value="Immunoglobulins"/>
    <property type="match status" value="1"/>
</dbReference>
<feature type="transmembrane region" description="Helical" evidence="3">
    <location>
        <begin position="669"/>
        <end position="694"/>
    </location>
</feature>
<name>A0A9W2Z6P5_BIOGL</name>
<dbReference type="InterPro" id="IPR007110">
    <property type="entry name" value="Ig-like_dom"/>
</dbReference>
<evidence type="ECO:0000256" key="1">
    <source>
        <dbReference type="ARBA" id="ARBA00022729"/>
    </source>
</evidence>
<evidence type="ECO:0000313" key="6">
    <source>
        <dbReference type="RefSeq" id="XP_055870594.1"/>
    </source>
</evidence>
<dbReference type="OrthoDB" id="6151955at2759"/>
<dbReference type="PANTHER" id="PTHR45080">
    <property type="entry name" value="CONTACTIN 5"/>
    <property type="match status" value="1"/>
</dbReference>
<dbReference type="SUPFAM" id="SSF48726">
    <property type="entry name" value="Immunoglobulin"/>
    <property type="match status" value="2"/>
</dbReference>
<feature type="domain" description="Ig-like" evidence="4">
    <location>
        <begin position="367"/>
        <end position="447"/>
    </location>
</feature>
<proteinExistence type="predicted"/>